<organism evidence="2 3">
    <name type="scientific">Alloalcanivorax xenomutans</name>
    <dbReference type="NCBI Taxonomy" id="1094342"/>
    <lineage>
        <taxon>Bacteria</taxon>
        <taxon>Pseudomonadati</taxon>
        <taxon>Pseudomonadota</taxon>
        <taxon>Gammaproteobacteria</taxon>
        <taxon>Oceanospirillales</taxon>
        <taxon>Alcanivoracaceae</taxon>
        <taxon>Alloalcanivorax</taxon>
    </lineage>
</organism>
<comment type="caution">
    <text evidence="2">The sequence shown here is derived from an EMBL/GenBank/DDBJ whole genome shotgun (WGS) entry which is preliminary data.</text>
</comment>
<evidence type="ECO:0000313" key="2">
    <source>
        <dbReference type="EMBL" id="MCE7507874.1"/>
    </source>
</evidence>
<dbReference type="SUPFAM" id="SSF53335">
    <property type="entry name" value="S-adenosyl-L-methionine-dependent methyltransferases"/>
    <property type="match status" value="1"/>
</dbReference>
<dbReference type="GeneID" id="94687355"/>
<dbReference type="RefSeq" id="WP_055099262.1">
    <property type="nucleotide sequence ID" value="NZ_CP012331.1"/>
</dbReference>
<dbReference type="Gene3D" id="3.40.50.150">
    <property type="entry name" value="Vaccinia Virus protein VP39"/>
    <property type="match status" value="1"/>
</dbReference>
<sequence length="248" mass="28143">MSLIWEQQHDGVCYQVRRRRTTLELYANGVQHSEFHPRRLVTGSVWDLLWLPALLGEPERLRRVLVLGLGGGTLIPPLRRLLKPECLVAVEMDPLHLTVARDVFQVIDDDMETVEGDAVQWLRDYQGPPFDLIIEDLFAPSDESVTRAVAADRDWCHSLSRHVSEHGVLVMNFGDYREFRDSHAAGSAAMAGWASRFRLSCGDCHNAVVAFSRLPARSVHLRRRVQAHPALAASVRDGRLNYHIRQLN</sequence>
<dbReference type="Pfam" id="PF01564">
    <property type="entry name" value="Spermine_synth"/>
    <property type="match status" value="1"/>
</dbReference>
<proteinExistence type="predicted"/>
<dbReference type="AlphaFoldDB" id="A0A9Q3W3L3"/>
<reference evidence="2" key="1">
    <citation type="submission" date="2022-01" db="EMBL/GenBank/DDBJ databases">
        <authorList>
            <person name="Karlyshev A.V."/>
            <person name="Jaspars M."/>
        </authorList>
    </citation>
    <scope>NUCLEOTIDE SEQUENCE</scope>
    <source>
        <strain evidence="2">AGSA3-2</strain>
    </source>
</reference>
<evidence type="ECO:0008006" key="4">
    <source>
        <dbReference type="Google" id="ProtNLM"/>
    </source>
</evidence>
<accession>A0A9Q3W3L3</accession>
<gene>
    <name evidence="2" type="ORF">LZG35_04445</name>
</gene>
<protein>
    <recommendedName>
        <fullName evidence="4">Spermidine synthase</fullName>
    </recommendedName>
</protein>
<evidence type="ECO:0000256" key="1">
    <source>
        <dbReference type="ARBA" id="ARBA00023115"/>
    </source>
</evidence>
<name>A0A9Q3W3L3_9GAMM</name>
<dbReference type="InterPro" id="IPR029063">
    <property type="entry name" value="SAM-dependent_MTases_sf"/>
</dbReference>
<evidence type="ECO:0000313" key="3">
    <source>
        <dbReference type="Proteomes" id="UP001107961"/>
    </source>
</evidence>
<dbReference type="PANTHER" id="PTHR43317">
    <property type="entry name" value="THERMOSPERMINE SYNTHASE ACAULIS5"/>
    <property type="match status" value="1"/>
</dbReference>
<dbReference type="EMBL" id="JAJVKT010000004">
    <property type="protein sequence ID" value="MCE7507874.1"/>
    <property type="molecule type" value="Genomic_DNA"/>
</dbReference>
<dbReference type="Proteomes" id="UP001107961">
    <property type="component" value="Unassembled WGS sequence"/>
</dbReference>
<dbReference type="GO" id="GO:0006596">
    <property type="term" value="P:polyamine biosynthetic process"/>
    <property type="evidence" value="ECO:0007669"/>
    <property type="project" value="UniProtKB-KW"/>
</dbReference>
<keyword evidence="1" id="KW-0620">Polyamine biosynthesis</keyword>
<dbReference type="KEGG" id="axe:P40_13675"/>
<keyword evidence="3" id="KW-1185">Reference proteome</keyword>
<dbReference type="PANTHER" id="PTHR43317:SF1">
    <property type="entry name" value="THERMOSPERMINE SYNTHASE ACAULIS5"/>
    <property type="match status" value="1"/>
</dbReference>